<dbReference type="GO" id="GO:0019867">
    <property type="term" value="C:outer membrane"/>
    <property type="evidence" value="ECO:0007669"/>
    <property type="project" value="InterPro"/>
</dbReference>
<name>A0A5C8P758_9HYPH</name>
<feature type="signal peptide" evidence="3">
    <location>
        <begin position="1"/>
        <end position="25"/>
    </location>
</feature>
<dbReference type="PANTHER" id="PTHR35037">
    <property type="entry name" value="C-TERMINAL REGION OF AIDA-LIKE PROTEIN"/>
    <property type="match status" value="1"/>
</dbReference>
<dbReference type="NCBIfam" id="TIGR01414">
    <property type="entry name" value="autotrans_barl"/>
    <property type="match status" value="1"/>
</dbReference>
<feature type="region of interest" description="Disordered" evidence="2">
    <location>
        <begin position="39"/>
        <end position="70"/>
    </location>
</feature>
<dbReference type="Pfam" id="PF18883">
    <property type="entry name" value="AC_1"/>
    <property type="match status" value="1"/>
</dbReference>
<dbReference type="Pfam" id="PF12951">
    <property type="entry name" value="PATR"/>
    <property type="match status" value="7"/>
</dbReference>
<evidence type="ECO:0000256" key="1">
    <source>
        <dbReference type="ARBA" id="ARBA00022729"/>
    </source>
</evidence>
<dbReference type="SMART" id="SM00869">
    <property type="entry name" value="Autotransporter"/>
    <property type="match status" value="1"/>
</dbReference>
<dbReference type="SUPFAM" id="SSF51126">
    <property type="entry name" value="Pectin lyase-like"/>
    <property type="match status" value="2"/>
</dbReference>
<evidence type="ECO:0000259" key="4">
    <source>
        <dbReference type="PROSITE" id="PS51208"/>
    </source>
</evidence>
<feature type="chain" id="PRO_5022962813" evidence="3">
    <location>
        <begin position="26"/>
        <end position="1356"/>
    </location>
</feature>
<dbReference type="Proteomes" id="UP000321638">
    <property type="component" value="Unassembled WGS sequence"/>
</dbReference>
<dbReference type="Gene3D" id="2.40.128.130">
    <property type="entry name" value="Autotransporter beta-domain"/>
    <property type="match status" value="1"/>
</dbReference>
<gene>
    <name evidence="5" type="ORF">FHP25_39410</name>
</gene>
<sequence length="1356" mass="130017">MALLRAASVTGLMAAVALAPCVASADGGSGALQPIAGAGPGGAGGVDGSEESAIGKDGSAGTTSQGSAGGGGGVNLETGFGAHGGSYGAAVNGVKAPYYGATGAMGQAVTAATTVTTSIVGGTGGLGPAEQGSTGKVGYVGPGGQGGGGVGIGATADVTVASGGTVTGGTGGGGATTAVAAGGGGGGGVGIFSSRNVTVQAGGTVTGGAGGRSANSGGGGGAAAIVLTASGTVVNGGTIVGGAGGRATLNGGGGGGAGVLVLQGGSITNLAGGTISGGVGGTALMAARVGNGAEAIKGANISVVNAGTITGALAGGTAAARLRANAITFTGGTNALEIWSTSVITGNVQAFSSADRLVLGGATDGSFDVAAIGDAATYRGFGIFEKTGEGTWTLTGTNAGLTPWTLSGGVLSISADGSLGDAAGLLTFNGGTLRLTADTAMSRGVSLAAAGGTIETAAGTTLTAAGPISGDGGLTKTGEGTLVLTAANTYAGGTTISSGTLQLGDGGTSGSIVGDVANSGALVLVRSNALTLDGAISGSGVVEQRGTGTAVLTGTSTYTGGTTISAGTLQLGDGGATGSIVGDVANRSTLVFNRSDMLAFDGAISGIGAVEQRGTGTTVLTGTSTYTGGTTISAGTLQLGNGGATGSIVGDVANNGALAFNRSDTVVFNGVISGTGAVAQRGAGVMILTGANTYTGATTIGQGTLALAGSGSIAQSRGVRADGVLDISGTTDGASVRSLSGAGRVDLGAQTLTLTAAADSFAGVIQGTGGLVLAGGTEVLSGNNTYTGPTAIAAGATLQLGVGGTSGSIVGNVATDGALVFNRADTLTFAGVISGGGAVHQIGSGMTVLTGDSAAFAGRTTVSAGTLSVNGTLGGTVDVVGGRLQGIGTVGTTTSFAGGTIAPGNSIGALTIVGNHVGSGGVLEIEAQLGGDGSPSDRLVVTGSTAGTTTVRVINVGGAGAQTVEGIKVIDVAGASDGTFALQGDYVLNGAPVVVAGAYGYALQKNGLGTPDDSDWYLRSALLNPVRPADPPTPLYQAGVPVYEAYGQALLGLNGLGTLEQRVGNRTWMPGSDGARTGAGIWGRIDAGYSSIDPGVSTSGTHFNATTWRLQAGFDTVLHDGTSGSLIGGFTVHYATSATDVGSTYGKGRISTDAYGVAGTLTWHGADGVYLDGQAQLTWYDSDLTSRTASRNLAKDNGAFGYAFGLEGGHRLALAPSWSLTPQAQLVYSRVSAERFTDPYGARVSLDDGDSLHGRVGVALDYQSAWSDPAGQAGRAKLYGIANLHYEFLDGTTADVAGTRFVSRQQRLWGSLGAGGTLDWANGKYALYGEASIATSLADFGDSYAVKGTAGFRFRW</sequence>
<accession>A0A5C8P758</accession>
<protein>
    <submittedName>
        <fullName evidence="5">Autotransporter outer membrane beta-barrel domain-containing protein</fullName>
    </submittedName>
</protein>
<dbReference type="PROSITE" id="PS51208">
    <property type="entry name" value="AUTOTRANSPORTER"/>
    <property type="match status" value="1"/>
</dbReference>
<dbReference type="RefSeq" id="WP_178134128.1">
    <property type="nucleotide sequence ID" value="NZ_VDUZ01000087.1"/>
</dbReference>
<keyword evidence="1 3" id="KW-0732">Signal</keyword>
<keyword evidence="6" id="KW-1185">Reference proteome</keyword>
<dbReference type="InterPro" id="IPR036709">
    <property type="entry name" value="Autotransporte_beta_dom_sf"/>
</dbReference>
<dbReference type="InterPro" id="IPR051551">
    <property type="entry name" value="Autotransporter_adhesion"/>
</dbReference>
<dbReference type="PANTHER" id="PTHR35037:SF3">
    <property type="entry name" value="C-TERMINAL REGION OF AIDA-LIKE PROTEIN"/>
    <property type="match status" value="1"/>
</dbReference>
<dbReference type="InterPro" id="IPR005546">
    <property type="entry name" value="Autotransporte_beta"/>
</dbReference>
<dbReference type="EMBL" id="VDUZ01000087">
    <property type="protein sequence ID" value="TXL69338.1"/>
    <property type="molecule type" value="Genomic_DNA"/>
</dbReference>
<feature type="domain" description="Autotransporter" evidence="4">
    <location>
        <begin position="1074"/>
        <end position="1356"/>
    </location>
</feature>
<evidence type="ECO:0000256" key="3">
    <source>
        <dbReference type="SAM" id="SignalP"/>
    </source>
</evidence>
<organism evidence="5 6">
    <name type="scientific">Vineibacter terrae</name>
    <dbReference type="NCBI Taxonomy" id="2586908"/>
    <lineage>
        <taxon>Bacteria</taxon>
        <taxon>Pseudomonadati</taxon>
        <taxon>Pseudomonadota</taxon>
        <taxon>Alphaproteobacteria</taxon>
        <taxon>Hyphomicrobiales</taxon>
        <taxon>Vineibacter</taxon>
    </lineage>
</organism>
<evidence type="ECO:0000313" key="5">
    <source>
        <dbReference type="EMBL" id="TXL69338.1"/>
    </source>
</evidence>
<reference evidence="5 6" key="1">
    <citation type="submission" date="2019-06" db="EMBL/GenBank/DDBJ databases">
        <title>New taxonomy in bacterial strain CC-CFT640, isolated from vineyard.</title>
        <authorList>
            <person name="Lin S.-Y."/>
            <person name="Tsai C.-F."/>
            <person name="Young C.-C."/>
        </authorList>
    </citation>
    <scope>NUCLEOTIDE SEQUENCE [LARGE SCALE GENOMIC DNA]</scope>
    <source>
        <strain evidence="5 6">CC-CFT640</strain>
    </source>
</reference>
<proteinExistence type="predicted"/>
<dbReference type="CDD" id="cd01344">
    <property type="entry name" value="PL2_Passenger_AT"/>
    <property type="match status" value="1"/>
</dbReference>
<dbReference type="InterPro" id="IPR012332">
    <property type="entry name" value="Autotransporter_pectin_lyase_C"/>
</dbReference>
<evidence type="ECO:0000313" key="6">
    <source>
        <dbReference type="Proteomes" id="UP000321638"/>
    </source>
</evidence>
<dbReference type="Gene3D" id="2.160.20.20">
    <property type="match status" value="3"/>
</dbReference>
<dbReference type="NCBIfam" id="TIGR02601">
    <property type="entry name" value="autotrns_rpt"/>
    <property type="match status" value="6"/>
</dbReference>
<dbReference type="InterPro" id="IPR011050">
    <property type="entry name" value="Pectin_lyase_fold/virulence"/>
</dbReference>
<dbReference type="SUPFAM" id="SSF103515">
    <property type="entry name" value="Autotransporter"/>
    <property type="match status" value="1"/>
</dbReference>
<dbReference type="InterPro" id="IPR006315">
    <property type="entry name" value="OM_autotransptr_brl_dom"/>
</dbReference>
<evidence type="ECO:0000256" key="2">
    <source>
        <dbReference type="SAM" id="MobiDB-lite"/>
    </source>
</evidence>
<dbReference type="InterPro" id="IPR013425">
    <property type="entry name" value="Autotrns_rpt"/>
</dbReference>
<comment type="caution">
    <text evidence="5">The sequence shown here is derived from an EMBL/GenBank/DDBJ whole genome shotgun (WGS) entry which is preliminary data.</text>
</comment>
<dbReference type="InterPro" id="IPR043990">
    <property type="entry name" value="AC_1"/>
</dbReference>